<dbReference type="Pfam" id="PF13519">
    <property type="entry name" value="VWA_2"/>
    <property type="match status" value="1"/>
</dbReference>
<accession>A0A5B8Z354</accession>
<dbReference type="InterPro" id="IPR029062">
    <property type="entry name" value="Class_I_gatase-like"/>
</dbReference>
<dbReference type="SMART" id="SM00327">
    <property type="entry name" value="VWA"/>
    <property type="match status" value="2"/>
</dbReference>
<evidence type="ECO:0000256" key="2">
    <source>
        <dbReference type="SAM" id="Phobius"/>
    </source>
</evidence>
<feature type="transmembrane region" description="Helical" evidence="2">
    <location>
        <begin position="6"/>
        <end position="25"/>
    </location>
</feature>
<dbReference type="InterPro" id="IPR036465">
    <property type="entry name" value="vWFA_dom_sf"/>
</dbReference>
<evidence type="ECO:0000256" key="1">
    <source>
        <dbReference type="SAM" id="MobiDB-lite"/>
    </source>
</evidence>
<evidence type="ECO:0000313" key="4">
    <source>
        <dbReference type="EMBL" id="QED47514.1"/>
    </source>
</evidence>
<keyword evidence="2" id="KW-0472">Membrane</keyword>
<dbReference type="EMBL" id="CP042593">
    <property type="protein sequence ID" value="QED47514.1"/>
    <property type="molecule type" value="Genomic_DNA"/>
</dbReference>
<dbReference type="Gene3D" id="3.40.50.880">
    <property type="match status" value="1"/>
</dbReference>
<feature type="compositionally biased region" description="Basic and acidic residues" evidence="1">
    <location>
        <begin position="912"/>
        <end position="928"/>
    </location>
</feature>
<keyword evidence="2" id="KW-0812">Transmembrane</keyword>
<feature type="compositionally biased region" description="Basic and acidic residues" evidence="1">
    <location>
        <begin position="882"/>
        <end position="894"/>
    </location>
</feature>
<dbReference type="CDD" id="cd00198">
    <property type="entry name" value="vWFA"/>
    <property type="match status" value="1"/>
</dbReference>
<reference evidence="5" key="1">
    <citation type="submission" date="2019-08" db="EMBL/GenBank/DDBJ databases">
        <authorList>
            <person name="Zheng X."/>
        </authorList>
    </citation>
    <scope>NUCLEOTIDE SEQUENCE [LARGE SCALE GENOMIC DNA]</scope>
    <source>
        <strain evidence="5">FJAT-25496</strain>
    </source>
</reference>
<dbReference type="OrthoDB" id="9781333at2"/>
<dbReference type="PANTHER" id="PTHR37947:SF2">
    <property type="entry name" value="VON WILLEBRAND FACTOR TYPE A"/>
    <property type="match status" value="1"/>
</dbReference>
<feature type="domain" description="VWFA" evidence="3">
    <location>
        <begin position="67"/>
        <end position="243"/>
    </location>
</feature>
<feature type="transmembrane region" description="Helical" evidence="2">
    <location>
        <begin position="37"/>
        <end position="61"/>
    </location>
</feature>
<proteinExistence type="predicted"/>
<dbReference type="InterPro" id="IPR002035">
    <property type="entry name" value="VWF_A"/>
</dbReference>
<evidence type="ECO:0000313" key="5">
    <source>
        <dbReference type="Proteomes" id="UP000321555"/>
    </source>
</evidence>
<dbReference type="PANTHER" id="PTHR37947">
    <property type="entry name" value="BLL2462 PROTEIN"/>
    <property type="match status" value="1"/>
</dbReference>
<dbReference type="SUPFAM" id="SSF52317">
    <property type="entry name" value="Class I glutamine amidotransferase-like"/>
    <property type="match status" value="1"/>
</dbReference>
<evidence type="ECO:0000259" key="3">
    <source>
        <dbReference type="PROSITE" id="PS50234"/>
    </source>
</evidence>
<feature type="domain" description="VWFA" evidence="3">
    <location>
        <begin position="407"/>
        <end position="571"/>
    </location>
</feature>
<dbReference type="Proteomes" id="UP000321555">
    <property type="component" value="Chromosome"/>
</dbReference>
<name>A0A5B8Z354_CYTDA</name>
<dbReference type="PROSITE" id="PS50234">
    <property type="entry name" value="VWFA"/>
    <property type="match status" value="2"/>
</dbReference>
<dbReference type="Gene3D" id="3.40.50.410">
    <property type="entry name" value="von Willebrand factor, type A domain"/>
    <property type="match status" value="2"/>
</dbReference>
<dbReference type="AlphaFoldDB" id="A0A5B8Z354"/>
<dbReference type="Pfam" id="PF00092">
    <property type="entry name" value="VWA"/>
    <property type="match status" value="1"/>
</dbReference>
<organism evidence="4 5">
    <name type="scientific">Cytobacillus dafuensis</name>
    <name type="common">Bacillus dafuensis</name>
    <dbReference type="NCBI Taxonomy" id="1742359"/>
    <lineage>
        <taxon>Bacteria</taxon>
        <taxon>Bacillati</taxon>
        <taxon>Bacillota</taxon>
        <taxon>Bacilli</taxon>
        <taxon>Bacillales</taxon>
        <taxon>Bacillaceae</taxon>
        <taxon>Cytobacillus</taxon>
    </lineage>
</organism>
<dbReference type="KEGG" id="bda:FSZ17_09740"/>
<dbReference type="SUPFAM" id="SSF53300">
    <property type="entry name" value="vWA-like"/>
    <property type="match status" value="2"/>
</dbReference>
<gene>
    <name evidence="4" type="ORF">FSZ17_09740</name>
</gene>
<protein>
    <submittedName>
        <fullName evidence="4">VWA domain-containing protein</fullName>
    </submittedName>
</protein>
<dbReference type="RefSeq" id="WP_057769801.1">
    <property type="nucleotide sequence ID" value="NZ_CP042593.1"/>
</dbReference>
<sequence>MGIEFKFPILFLLLIPAAFMIYLFIRQKKQMNSIEVYWIAGIRFTVFFLLIAALTIPQILLPMKGETVIFLADRSASVNAAENQILDWIENSVEQKQKEDSFAVVTFGENVSLEQNIGLQKNAINQFSSKINDAETNLEQGLQFASTLIPRNSSGRIVLLSDGNETVGNSLDAANLLKNRDIELDYVLLENRVGEDMSLSELNVPPSLYKGEKAPISFTINSNVNKDAVIRLSVNNQEVLKEIVQVKEGKNIYTFNHTADVSGLAVFKGEISSENDTYIENNTLHSVANVKGTPKILIVQGKDGGNIEPIIEDSGVEVETIPPEKLPTELSSFIQYQSIIFNNVPATVISENQMNMIEKAVKEFGTGFIMAGGEESFGLGGYFKTPIEKLLPVDMDIKGKKEMPSLGLVIVMDRSGSMSGSKLELAKEAAARSVELLREEDTLGFIAFDDRPWVIVETAPLKDKKEAADKIRSVSPGGGTEIYSSLELAYQELEDLKLQRKHIILLTDGQAPGGDYEGLIEEGKEKNITLSTLALGSDADRGLLEDLANMGSGRFYDVTDSSVIPSILSRETVMATRTYIEDNPFYPVIQPYPDWVKLFQAGVPKMNAYIATTPKARAQSPILSEKEDPILSEWQYGLGHTIAFTSDFSGKWSGDWARWDMWPTFINHLITKSLPQYESEPYNMTLTKEVGIPLLTLESTRNQSLPIEASLVSESGEEIKATPKLVAPGKYELKLPNHSGMYFLSVKQTDQNGAIHTYQTGFTIPYSDEYLLDGPNEELLKELAKKTEGKSLVSEKESFRSLKNKTYNEQPISQWLILAAFLLFFIEIAIRRFGLMALIGHTFKKKSKKNMDLGMKAQSIEQLQKRSVKKSPSKETQTIDTNNEKPAPKEEKKQIGKKKAAKKQEIQVTPEVRAERMKRLLDAKNRKN</sequence>
<keyword evidence="5" id="KW-1185">Reference proteome</keyword>
<keyword evidence="2" id="KW-1133">Transmembrane helix</keyword>
<feature type="region of interest" description="Disordered" evidence="1">
    <location>
        <begin position="861"/>
        <end position="928"/>
    </location>
</feature>
<feature type="transmembrane region" description="Helical" evidence="2">
    <location>
        <begin position="815"/>
        <end position="839"/>
    </location>
</feature>
<dbReference type="STRING" id="1742359.GCA_001439625_00388"/>